<dbReference type="Gene3D" id="3.10.620.30">
    <property type="match status" value="2"/>
</dbReference>
<protein>
    <submittedName>
        <fullName evidence="2">Transglutaminase-like protein</fullName>
    </submittedName>
</protein>
<dbReference type="Proteomes" id="UP000572817">
    <property type="component" value="Unassembled WGS sequence"/>
</dbReference>
<sequence>MVGKSESSANPTIFFCSPDAGARKKVREEIDNSGILVQYPGFRTADSTRPPHLDELKRVSSGERSTWNPSPGLLTCGNPMGKSISVQRVGINGAISIATATVGAIFQLDDTLLFSTAAHAFFEQDVSGDLEDHGEFEFDCDFYDNSESEPDSFSEPQRDDGAQNNNQQAASEDSLSSEESEDSIENSVLPPPEFDSAFSGADVVLSSTEGQYPGLDYCLIGLNKSDPRIFQDVHGQEGLCNFHVVRPTTVADSVPHDGTVVAYTGSRKSSSGTISGTPSFLTLAGGQISQELWSVQLDGNLADGDCGSAVINDKTGELEGHIVAGSPTSGAAFIIPAYQVVKDLKERLNNALRIAGPFPHCRTKEIPAPITTEKAEAWTRSFRKALSARRIRDLRDWRRQSLPMAHGYDAETLLGTVPPPYQTCIQNGAAVHNIPITPKPPSDARSLRFRNMIHSFSNLPVKWENNALLDEALQRLPLEDLYQEAEEESQILIVEAQSLGDGKNPAWGYQDCVVRALLRWFKRSFFTFAWDKPRIYTEGWGKKLAYCIAFSADGATDVTRRYVRSGKYALERKRANEPELLYIMKEIRGIRRAKLSKQEIFQLEVEDMKEESELRRYIAQQLVDEFCEIDAAHPRDTPTKWKRRVG</sequence>
<name>A0A8H4INT2_9PEZI</name>
<dbReference type="SUPFAM" id="SSF54001">
    <property type="entry name" value="Cysteine proteinases"/>
    <property type="match status" value="1"/>
</dbReference>
<evidence type="ECO:0000313" key="2">
    <source>
        <dbReference type="EMBL" id="KAF4304671.1"/>
    </source>
</evidence>
<organism evidence="2 3">
    <name type="scientific">Botryosphaeria dothidea</name>
    <dbReference type="NCBI Taxonomy" id="55169"/>
    <lineage>
        <taxon>Eukaryota</taxon>
        <taxon>Fungi</taxon>
        <taxon>Dikarya</taxon>
        <taxon>Ascomycota</taxon>
        <taxon>Pezizomycotina</taxon>
        <taxon>Dothideomycetes</taxon>
        <taxon>Dothideomycetes incertae sedis</taxon>
        <taxon>Botryosphaeriales</taxon>
        <taxon>Botryosphaeriaceae</taxon>
        <taxon>Botryosphaeria</taxon>
    </lineage>
</organism>
<evidence type="ECO:0000313" key="3">
    <source>
        <dbReference type="Proteomes" id="UP000572817"/>
    </source>
</evidence>
<dbReference type="SUPFAM" id="SSF50494">
    <property type="entry name" value="Trypsin-like serine proteases"/>
    <property type="match status" value="1"/>
</dbReference>
<dbReference type="InterPro" id="IPR009003">
    <property type="entry name" value="Peptidase_S1_PA"/>
</dbReference>
<keyword evidence="3" id="KW-1185">Reference proteome</keyword>
<gene>
    <name evidence="2" type="ORF">GTA08_BOTSDO07900</name>
</gene>
<proteinExistence type="predicted"/>
<reference evidence="2" key="1">
    <citation type="submission" date="2020-04" db="EMBL/GenBank/DDBJ databases">
        <title>Genome Assembly and Annotation of Botryosphaeria dothidea sdau 11-99, a Latent Pathogen of Apple Fruit Ring Rot in China.</title>
        <authorList>
            <person name="Yu C."/>
            <person name="Diao Y."/>
            <person name="Lu Q."/>
            <person name="Zhao J."/>
            <person name="Cui S."/>
            <person name="Peng C."/>
            <person name="He B."/>
            <person name="Liu H."/>
        </authorList>
    </citation>
    <scope>NUCLEOTIDE SEQUENCE [LARGE SCALE GENOMIC DNA]</scope>
    <source>
        <strain evidence="2">Sdau11-99</strain>
    </source>
</reference>
<feature type="compositionally biased region" description="Acidic residues" evidence="1">
    <location>
        <begin position="175"/>
        <end position="184"/>
    </location>
</feature>
<evidence type="ECO:0000256" key="1">
    <source>
        <dbReference type="SAM" id="MobiDB-lite"/>
    </source>
</evidence>
<comment type="caution">
    <text evidence="2">The sequence shown here is derived from an EMBL/GenBank/DDBJ whole genome shotgun (WGS) entry which is preliminary data.</text>
</comment>
<dbReference type="EMBL" id="WWBZ02000051">
    <property type="protein sequence ID" value="KAF4304671.1"/>
    <property type="molecule type" value="Genomic_DNA"/>
</dbReference>
<feature type="region of interest" description="Disordered" evidence="1">
    <location>
        <begin position="145"/>
        <end position="192"/>
    </location>
</feature>
<accession>A0A8H4INT2</accession>
<dbReference type="InterPro" id="IPR038765">
    <property type="entry name" value="Papain-like_cys_pep_sf"/>
</dbReference>
<dbReference type="OrthoDB" id="409136at2759"/>
<dbReference type="AlphaFoldDB" id="A0A8H4INT2"/>